<evidence type="ECO:0000313" key="3">
    <source>
        <dbReference type="Proteomes" id="UP000320496"/>
    </source>
</evidence>
<evidence type="ECO:0008006" key="4">
    <source>
        <dbReference type="Google" id="ProtNLM"/>
    </source>
</evidence>
<protein>
    <recommendedName>
        <fullName evidence="4">Pseudopilin GspJ</fullName>
    </recommendedName>
</protein>
<name>A0A517Z4X3_9PLAN</name>
<dbReference type="KEGG" id="mri:Mal4_18420"/>
<dbReference type="OrthoDB" id="260065at2"/>
<evidence type="ECO:0000313" key="2">
    <source>
        <dbReference type="EMBL" id="QDU37528.1"/>
    </source>
</evidence>
<dbReference type="RefSeq" id="WP_145368418.1">
    <property type="nucleotide sequence ID" value="NZ_CP036275.1"/>
</dbReference>
<dbReference type="EMBL" id="CP036275">
    <property type="protein sequence ID" value="QDU37528.1"/>
    <property type="molecule type" value="Genomic_DNA"/>
</dbReference>
<dbReference type="Proteomes" id="UP000320496">
    <property type="component" value="Chromosome"/>
</dbReference>
<reference evidence="2 3" key="1">
    <citation type="submission" date="2019-02" db="EMBL/GenBank/DDBJ databases">
        <title>Deep-cultivation of Planctomycetes and their phenomic and genomic characterization uncovers novel biology.</title>
        <authorList>
            <person name="Wiegand S."/>
            <person name="Jogler M."/>
            <person name="Boedeker C."/>
            <person name="Pinto D."/>
            <person name="Vollmers J."/>
            <person name="Rivas-Marin E."/>
            <person name="Kohn T."/>
            <person name="Peeters S.H."/>
            <person name="Heuer A."/>
            <person name="Rast P."/>
            <person name="Oberbeckmann S."/>
            <person name="Bunk B."/>
            <person name="Jeske O."/>
            <person name="Meyerdierks A."/>
            <person name="Storesund J.E."/>
            <person name="Kallscheuer N."/>
            <person name="Luecker S."/>
            <person name="Lage O.M."/>
            <person name="Pohl T."/>
            <person name="Merkel B.J."/>
            <person name="Hornburger P."/>
            <person name="Mueller R.-W."/>
            <person name="Bruemmer F."/>
            <person name="Labrenz M."/>
            <person name="Spormann A.M."/>
            <person name="Op den Camp H."/>
            <person name="Overmann J."/>
            <person name="Amann R."/>
            <person name="Jetten M.S.M."/>
            <person name="Mascher T."/>
            <person name="Medema M.H."/>
            <person name="Devos D.P."/>
            <person name="Kaster A.-K."/>
            <person name="Ovreas L."/>
            <person name="Rohde M."/>
            <person name="Galperin M.Y."/>
            <person name="Jogler C."/>
        </authorList>
    </citation>
    <scope>NUCLEOTIDE SEQUENCE [LARGE SCALE GENOMIC DNA]</scope>
    <source>
        <strain evidence="2 3">Mal4</strain>
    </source>
</reference>
<gene>
    <name evidence="2" type="ORF">Mal4_18420</name>
</gene>
<organism evidence="2 3">
    <name type="scientific">Maioricimonas rarisocia</name>
    <dbReference type="NCBI Taxonomy" id="2528026"/>
    <lineage>
        <taxon>Bacteria</taxon>
        <taxon>Pseudomonadati</taxon>
        <taxon>Planctomycetota</taxon>
        <taxon>Planctomycetia</taxon>
        <taxon>Planctomycetales</taxon>
        <taxon>Planctomycetaceae</taxon>
        <taxon>Maioricimonas</taxon>
    </lineage>
</organism>
<keyword evidence="1" id="KW-0812">Transmembrane</keyword>
<feature type="transmembrane region" description="Helical" evidence="1">
    <location>
        <begin position="21"/>
        <end position="48"/>
    </location>
</feature>
<keyword evidence="1" id="KW-0472">Membrane</keyword>
<dbReference type="AlphaFoldDB" id="A0A517Z4X3"/>
<keyword evidence="3" id="KW-1185">Reference proteome</keyword>
<sequence length="216" mass="23182">MKPLPSSPIGRQPGRTSRAGLTLTEVTISTFLVGLVLVSALSGVTGVYKTWIASESQHKAAALARQMMSEIMQQEYKETGVLPSLGIELPETSLNRALWDDVDDYDGWQSTPEDKNGFPLAGYSGWTREVTVDYANVSSPQNTAASDQGLKRITVTVTEPGGRQTILVGYRSQWGVLESAPEADTTVQSWAGVELQTGQGVALQGGTEITNHAEDP</sequence>
<proteinExistence type="predicted"/>
<accession>A0A517Z4X3</accession>
<keyword evidence="1" id="KW-1133">Transmembrane helix</keyword>
<evidence type="ECO:0000256" key="1">
    <source>
        <dbReference type="SAM" id="Phobius"/>
    </source>
</evidence>